<keyword evidence="2" id="KW-0813">Transport</keyword>
<dbReference type="NCBIfam" id="NF002266">
    <property type="entry name" value="PRK01198.1-2"/>
    <property type="match status" value="1"/>
</dbReference>
<dbReference type="InterPro" id="IPR050873">
    <property type="entry name" value="V-ATPase_V0D/AC39_subunit"/>
</dbReference>
<keyword evidence="3" id="KW-0406">Ion transport</keyword>
<dbReference type="GO" id="GO:0046961">
    <property type="term" value="F:proton-transporting ATPase activity, rotational mechanism"/>
    <property type="evidence" value="ECO:0007669"/>
    <property type="project" value="InterPro"/>
</dbReference>
<evidence type="ECO:0000256" key="2">
    <source>
        <dbReference type="ARBA" id="ARBA00022448"/>
    </source>
</evidence>
<dbReference type="SUPFAM" id="SSF103486">
    <property type="entry name" value="V-type ATP synthase subunit C"/>
    <property type="match status" value="1"/>
</dbReference>
<dbReference type="InterPro" id="IPR035067">
    <property type="entry name" value="V-type_ATPase_csu/dsu"/>
</dbReference>
<proteinExistence type="inferred from homology"/>
<dbReference type="AlphaFoldDB" id="A0A1I3VMG9"/>
<dbReference type="Gene3D" id="1.20.1690.10">
    <property type="entry name" value="V-type ATP synthase subunit C domain"/>
    <property type="match status" value="2"/>
</dbReference>
<evidence type="ECO:0000313" key="4">
    <source>
        <dbReference type="EMBL" id="SFJ96279.1"/>
    </source>
</evidence>
<dbReference type="InterPro" id="IPR044911">
    <property type="entry name" value="V-type_ATPase_csu/dsu_dom_3"/>
</dbReference>
<dbReference type="InterPro" id="IPR002843">
    <property type="entry name" value="ATPase_V0-cplx_csu/dsu"/>
</dbReference>
<accession>A0A1I3VMG9</accession>
<dbReference type="OrthoDB" id="1653at2"/>
<dbReference type="EMBL" id="FOSJ01000004">
    <property type="protein sequence ID" value="SFJ96279.1"/>
    <property type="molecule type" value="Genomic_DNA"/>
</dbReference>
<evidence type="ECO:0000256" key="3">
    <source>
        <dbReference type="ARBA" id="ARBA00023065"/>
    </source>
</evidence>
<reference evidence="5" key="1">
    <citation type="submission" date="2016-10" db="EMBL/GenBank/DDBJ databases">
        <authorList>
            <person name="Varghese N."/>
            <person name="Submissions S."/>
        </authorList>
    </citation>
    <scope>NUCLEOTIDE SEQUENCE [LARGE SCALE GENOMIC DNA]</scope>
    <source>
        <strain evidence="5">DSM 16108</strain>
    </source>
</reference>
<dbReference type="InterPro" id="IPR036079">
    <property type="entry name" value="ATPase_csu/dsu_sf"/>
</dbReference>
<dbReference type="PANTHER" id="PTHR38682:SF1">
    <property type="entry name" value="V-TYPE ATP SYNTHASE SUBUNIT C"/>
    <property type="match status" value="1"/>
</dbReference>
<dbReference type="STRING" id="258723.GCA_900169305_00213"/>
<gene>
    <name evidence="4" type="ORF">SAMN04488569_100416</name>
</gene>
<dbReference type="Pfam" id="PF01992">
    <property type="entry name" value="vATP-synt_AC39"/>
    <property type="match status" value="1"/>
</dbReference>
<evidence type="ECO:0000313" key="5">
    <source>
        <dbReference type="Proteomes" id="UP000199589"/>
    </source>
</evidence>
<keyword evidence="5" id="KW-1185">Reference proteome</keyword>
<dbReference type="RefSeq" id="WP_072694642.1">
    <property type="nucleotide sequence ID" value="NZ_FOSJ01000004.1"/>
</dbReference>
<evidence type="ECO:0000256" key="1">
    <source>
        <dbReference type="ARBA" id="ARBA00006709"/>
    </source>
</evidence>
<organism evidence="4 5">
    <name type="scientific">Marinilactibacillus piezotolerans</name>
    <dbReference type="NCBI Taxonomy" id="258723"/>
    <lineage>
        <taxon>Bacteria</taxon>
        <taxon>Bacillati</taxon>
        <taxon>Bacillota</taxon>
        <taxon>Bacilli</taxon>
        <taxon>Lactobacillales</taxon>
        <taxon>Carnobacteriaceae</taxon>
        <taxon>Marinilactibacillus</taxon>
    </lineage>
</organism>
<dbReference type="PANTHER" id="PTHR38682">
    <property type="entry name" value="V-TYPE ATP SYNTHASE SUBUNIT C"/>
    <property type="match status" value="1"/>
</dbReference>
<dbReference type="Proteomes" id="UP000199589">
    <property type="component" value="Unassembled WGS sequence"/>
</dbReference>
<dbReference type="Gene3D" id="1.10.132.50">
    <property type="entry name" value="ATP synthase (C/AC39) subunit, domain 3"/>
    <property type="match status" value="1"/>
</dbReference>
<protein>
    <submittedName>
        <fullName evidence="4">V/A-type H+-transporting ATPase subunit C</fullName>
    </submittedName>
</protein>
<sequence>MKDTAYGSSNVLIRVYENNLLNRGHYDRMLAADSFEDAVNVLRETPYRNDVDRIKEDKNYDTMLMNELHQTFDELFNISPNKALIELFGLRYAYHNLKVLFKEEFTDQELDHLFIPIGRYDISELRQAVRTGDSDILPQPYLDSIHEVQEDYDQYQNAQAVDIILDRRYFTHMRILADETNEPKIPEMVETFIDFQNLSTLIRAMRQNRTRNFLLTILSSSGSIPKGKLLEIATKDLSSAASSLMNTKYRSIIEASVDSATNEISPVKIDFETDNAYMKIMQNAKLEAFGPLPIVAYIYAKETEVKNLRLILSGKENGVSADGIRERMRLNYA</sequence>
<name>A0A1I3VMG9_9LACT</name>
<comment type="similarity">
    <text evidence="1">Belongs to the V-ATPase V0D/AC39 subunit family.</text>
</comment>